<dbReference type="Pfam" id="PF00293">
    <property type="entry name" value="NUDIX"/>
    <property type="match status" value="1"/>
</dbReference>
<dbReference type="InterPro" id="IPR020084">
    <property type="entry name" value="NUDIX_hydrolase_CS"/>
</dbReference>
<sequence length="458" mass="50428">MKLRRIRLVPFARFMLRVILYQLRVYPFLSPVSARSLGPAATYSALNRVGFLRTDNVFLSAALKHPSTSFLLCNDLQPLLKKKASLAYLSYKDVESLIGDPYSKNEDELVAEFNSTTAIPQMIFLGLDERVKDALVYKDHYKGAPFFALDVTPKGSLKEAAEKLISTLESRGLSWAHGRAMDYPASEGTHSLSSYVSPASFHRQDRINKSNAYYPSSHIAAIYAEARQLLDWNARNPFCAQCGQPTLSTNAGFKRTCPPKDMARAAGAIGSTSAAQPDTSRPDCATRKGISNLSFPRTDPTVIMAVVSADNKKLLLGRQKRWPLYFYSTLAGFCEPAESVEEAVRREVWEEAGVLLGRVVVHSTQPWPYPANLMIGAIGQAIPEGEKIHLGHDAELDDAKWFDFDEIREALRVGTSGLYEDAGPEYKEGGLRLPPSTAIAHQLMAAVCGGFLGGEAKM</sequence>
<dbReference type="GO" id="GO:0005777">
    <property type="term" value="C:peroxisome"/>
    <property type="evidence" value="ECO:0007669"/>
    <property type="project" value="TreeGrafter"/>
</dbReference>
<keyword evidence="7" id="KW-0460">Magnesium</keyword>
<dbReference type="GO" id="GO:0046872">
    <property type="term" value="F:metal ion binding"/>
    <property type="evidence" value="ECO:0007669"/>
    <property type="project" value="UniProtKB-KW"/>
</dbReference>
<dbReference type="PANTHER" id="PTHR42904:SF6">
    <property type="entry name" value="NAD-CAPPED RNA HYDROLASE NUDT12"/>
    <property type="match status" value="1"/>
</dbReference>
<evidence type="ECO:0000256" key="5">
    <source>
        <dbReference type="ARBA" id="ARBA00022723"/>
    </source>
</evidence>
<evidence type="ECO:0000313" key="11">
    <source>
        <dbReference type="EMBL" id="TKA71492.1"/>
    </source>
</evidence>
<evidence type="ECO:0000256" key="4">
    <source>
        <dbReference type="ARBA" id="ARBA00012381"/>
    </source>
</evidence>
<dbReference type="AlphaFoldDB" id="A0A4U0X4Z9"/>
<evidence type="ECO:0000256" key="6">
    <source>
        <dbReference type="ARBA" id="ARBA00022801"/>
    </source>
</evidence>
<dbReference type="PROSITE" id="PS51462">
    <property type="entry name" value="NUDIX"/>
    <property type="match status" value="1"/>
</dbReference>
<dbReference type="InterPro" id="IPR049734">
    <property type="entry name" value="NudC-like_C"/>
</dbReference>
<keyword evidence="5" id="KW-0479">Metal-binding</keyword>
<proteinExistence type="inferred from homology"/>
<organism evidence="11 12">
    <name type="scientific">Cryomyces minteri</name>
    <dbReference type="NCBI Taxonomy" id="331657"/>
    <lineage>
        <taxon>Eukaryota</taxon>
        <taxon>Fungi</taxon>
        <taxon>Dikarya</taxon>
        <taxon>Ascomycota</taxon>
        <taxon>Pezizomycotina</taxon>
        <taxon>Dothideomycetes</taxon>
        <taxon>Dothideomycetes incertae sedis</taxon>
        <taxon>Cryomyces</taxon>
    </lineage>
</organism>
<dbReference type="PANTHER" id="PTHR42904">
    <property type="entry name" value="NUDIX HYDROLASE, NUDC SUBFAMILY"/>
    <property type="match status" value="1"/>
</dbReference>
<dbReference type="Gene3D" id="3.90.79.10">
    <property type="entry name" value="Nucleoside Triphosphate Pyrophosphohydrolase"/>
    <property type="match status" value="1"/>
</dbReference>
<dbReference type="EMBL" id="NAJN01000562">
    <property type="protein sequence ID" value="TKA71492.1"/>
    <property type="molecule type" value="Genomic_DNA"/>
</dbReference>
<dbReference type="SUPFAM" id="SSF55811">
    <property type="entry name" value="Nudix"/>
    <property type="match status" value="1"/>
</dbReference>
<keyword evidence="12" id="KW-1185">Reference proteome</keyword>
<dbReference type="STRING" id="331657.A0A4U0X4Z9"/>
<dbReference type="GO" id="GO:0035529">
    <property type="term" value="F:NADH pyrophosphatase activity"/>
    <property type="evidence" value="ECO:0007669"/>
    <property type="project" value="TreeGrafter"/>
</dbReference>
<comment type="cofactor">
    <cofactor evidence="2">
        <name>Zn(2+)</name>
        <dbReference type="ChEBI" id="CHEBI:29105"/>
    </cofactor>
</comment>
<dbReference type="EC" id="3.6.1.22" evidence="4"/>
<evidence type="ECO:0000256" key="1">
    <source>
        <dbReference type="ARBA" id="ARBA00001946"/>
    </source>
</evidence>
<dbReference type="Proteomes" id="UP000308768">
    <property type="component" value="Unassembled WGS sequence"/>
</dbReference>
<dbReference type="InterPro" id="IPR000086">
    <property type="entry name" value="NUDIX_hydrolase_dom"/>
</dbReference>
<evidence type="ECO:0000256" key="3">
    <source>
        <dbReference type="ARBA" id="ARBA00009595"/>
    </source>
</evidence>
<dbReference type="OrthoDB" id="10249612at2759"/>
<dbReference type="FunFam" id="3.90.79.10:FF:000042">
    <property type="entry name" value="Probable NADH pyrophosphatase"/>
    <property type="match status" value="1"/>
</dbReference>
<gene>
    <name evidence="11" type="ORF">B0A49_05605</name>
</gene>
<name>A0A4U0X4Z9_9PEZI</name>
<comment type="similarity">
    <text evidence="3">Belongs to the Nudix hydrolase family. NudC subfamily.</text>
</comment>
<keyword evidence="8" id="KW-0520">NAD</keyword>
<evidence type="ECO:0000256" key="7">
    <source>
        <dbReference type="ARBA" id="ARBA00022842"/>
    </source>
</evidence>
<dbReference type="InterPro" id="IPR015797">
    <property type="entry name" value="NUDIX_hydrolase-like_dom_sf"/>
</dbReference>
<evidence type="ECO:0000256" key="2">
    <source>
        <dbReference type="ARBA" id="ARBA00001947"/>
    </source>
</evidence>
<evidence type="ECO:0000313" key="12">
    <source>
        <dbReference type="Proteomes" id="UP000308768"/>
    </source>
</evidence>
<dbReference type="CDD" id="cd03429">
    <property type="entry name" value="NUDIX_NADH_pyrophosphatase_Nudt13"/>
    <property type="match status" value="1"/>
</dbReference>
<evidence type="ECO:0000256" key="8">
    <source>
        <dbReference type="ARBA" id="ARBA00023027"/>
    </source>
</evidence>
<keyword evidence="6" id="KW-0378">Hydrolase</keyword>
<dbReference type="GO" id="GO:0005829">
    <property type="term" value="C:cytosol"/>
    <property type="evidence" value="ECO:0007669"/>
    <property type="project" value="TreeGrafter"/>
</dbReference>
<dbReference type="Gene3D" id="3.90.79.20">
    <property type="match status" value="1"/>
</dbReference>
<comment type="caution">
    <text evidence="11">The sequence shown here is derived from an EMBL/GenBank/DDBJ whole genome shotgun (WGS) entry which is preliminary data.</text>
</comment>
<evidence type="ECO:0000259" key="10">
    <source>
        <dbReference type="PROSITE" id="PS51462"/>
    </source>
</evidence>
<dbReference type="PROSITE" id="PS00893">
    <property type="entry name" value="NUDIX_BOX"/>
    <property type="match status" value="1"/>
</dbReference>
<reference evidence="11 12" key="1">
    <citation type="submission" date="2017-03" db="EMBL/GenBank/DDBJ databases">
        <title>Genomes of endolithic fungi from Antarctica.</title>
        <authorList>
            <person name="Coleine C."/>
            <person name="Masonjones S."/>
            <person name="Stajich J.E."/>
        </authorList>
    </citation>
    <scope>NUCLEOTIDE SEQUENCE [LARGE SCALE GENOMIC DNA]</scope>
    <source>
        <strain evidence="11 12">CCFEE 5187</strain>
    </source>
</reference>
<evidence type="ECO:0000256" key="9">
    <source>
        <dbReference type="ARBA" id="ARBA00023679"/>
    </source>
</evidence>
<dbReference type="InterPro" id="IPR050241">
    <property type="entry name" value="NAD-cap_RNA_hydrolase_NudC"/>
</dbReference>
<protein>
    <recommendedName>
        <fullName evidence="4">NAD(+) diphosphatase</fullName>
        <ecNumber evidence="4">3.6.1.22</ecNumber>
    </recommendedName>
</protein>
<dbReference type="GO" id="GO:0019677">
    <property type="term" value="P:NAD+ catabolic process"/>
    <property type="evidence" value="ECO:0007669"/>
    <property type="project" value="TreeGrafter"/>
</dbReference>
<feature type="domain" description="Nudix hydrolase" evidence="10">
    <location>
        <begin position="296"/>
        <end position="424"/>
    </location>
</feature>
<comment type="cofactor">
    <cofactor evidence="1">
        <name>Mg(2+)</name>
        <dbReference type="ChEBI" id="CHEBI:18420"/>
    </cofactor>
</comment>
<comment type="catalytic activity">
    <reaction evidence="9">
        <text>a 5'-end NAD(+)-phospho-ribonucleoside in mRNA + H2O = a 5'-end phospho-adenosine-phospho-ribonucleoside in mRNA + beta-nicotinamide D-ribonucleotide + 2 H(+)</text>
        <dbReference type="Rhea" id="RHEA:60876"/>
        <dbReference type="Rhea" id="RHEA-COMP:15698"/>
        <dbReference type="Rhea" id="RHEA-COMP:15719"/>
        <dbReference type="ChEBI" id="CHEBI:14649"/>
        <dbReference type="ChEBI" id="CHEBI:15377"/>
        <dbReference type="ChEBI" id="CHEBI:15378"/>
        <dbReference type="ChEBI" id="CHEBI:144029"/>
        <dbReference type="ChEBI" id="CHEBI:144051"/>
    </reaction>
    <physiologicalReaction direction="left-to-right" evidence="9">
        <dbReference type="Rhea" id="RHEA:60877"/>
    </physiologicalReaction>
</comment>
<dbReference type="GO" id="GO:0006742">
    <property type="term" value="P:NADP+ catabolic process"/>
    <property type="evidence" value="ECO:0007669"/>
    <property type="project" value="TreeGrafter"/>
</dbReference>
<accession>A0A4U0X4Z9</accession>